<keyword evidence="1" id="KW-1133">Transmembrane helix</keyword>
<feature type="transmembrane region" description="Helical" evidence="1">
    <location>
        <begin position="20"/>
        <end position="40"/>
    </location>
</feature>
<keyword evidence="3" id="KW-1185">Reference proteome</keyword>
<feature type="transmembrane region" description="Helical" evidence="1">
    <location>
        <begin position="127"/>
        <end position="144"/>
    </location>
</feature>
<accession>A0A7X6R127</accession>
<dbReference type="Proteomes" id="UP000540698">
    <property type="component" value="Unassembled WGS sequence"/>
</dbReference>
<feature type="transmembrane region" description="Helical" evidence="1">
    <location>
        <begin position="89"/>
        <end position="107"/>
    </location>
</feature>
<organism evidence="2 3">
    <name type="scientific">Nocardia gamkensis</name>
    <dbReference type="NCBI Taxonomy" id="352869"/>
    <lineage>
        <taxon>Bacteria</taxon>
        <taxon>Bacillati</taxon>
        <taxon>Actinomycetota</taxon>
        <taxon>Actinomycetes</taxon>
        <taxon>Mycobacteriales</taxon>
        <taxon>Nocardiaceae</taxon>
        <taxon>Nocardia</taxon>
    </lineage>
</organism>
<sequence>MSATSPPGATTDRRSPLQVAAMAVGAVFLLVGILGFIPGITTDYSELDWAGHHSQAQLLGLFRVSVLHNVVHLAFGAAGVLAARTAASARAYLIGGGVVYLILWLYGLVVNPDSDANFVPLDTADNWLHFALGAGMIALGVISARRPVTQAPGAGRQSGILE</sequence>
<reference evidence="2 3" key="1">
    <citation type="submission" date="2020-04" db="EMBL/GenBank/DDBJ databases">
        <title>MicrobeNet Type strains.</title>
        <authorList>
            <person name="Nicholson A.C."/>
        </authorList>
    </citation>
    <scope>NUCLEOTIDE SEQUENCE [LARGE SCALE GENOMIC DNA]</scope>
    <source>
        <strain evidence="2 3">DSM 44956</strain>
    </source>
</reference>
<evidence type="ECO:0000256" key="1">
    <source>
        <dbReference type="SAM" id="Phobius"/>
    </source>
</evidence>
<keyword evidence="1" id="KW-0812">Transmembrane</keyword>
<feature type="transmembrane region" description="Helical" evidence="1">
    <location>
        <begin position="60"/>
        <end position="82"/>
    </location>
</feature>
<proteinExistence type="predicted"/>
<dbReference type="EMBL" id="JAAXOS010000001">
    <property type="protein sequence ID" value="NKY24848.1"/>
    <property type="molecule type" value="Genomic_DNA"/>
</dbReference>
<evidence type="ECO:0000313" key="3">
    <source>
        <dbReference type="Proteomes" id="UP000540698"/>
    </source>
</evidence>
<keyword evidence="1" id="KW-0472">Membrane</keyword>
<protein>
    <submittedName>
        <fullName evidence="2">DUF4383 domain-containing protein</fullName>
    </submittedName>
</protein>
<gene>
    <name evidence="2" type="ORF">HGB38_01140</name>
</gene>
<dbReference type="AlphaFoldDB" id="A0A7X6R127"/>
<dbReference type="Pfam" id="PF14325">
    <property type="entry name" value="DUF4383"/>
    <property type="match status" value="1"/>
</dbReference>
<name>A0A7X6R127_9NOCA</name>
<evidence type="ECO:0000313" key="2">
    <source>
        <dbReference type="EMBL" id="NKY24848.1"/>
    </source>
</evidence>
<comment type="caution">
    <text evidence="2">The sequence shown here is derived from an EMBL/GenBank/DDBJ whole genome shotgun (WGS) entry which is preliminary data.</text>
</comment>